<proteinExistence type="predicted"/>
<gene>
    <name evidence="2" type="ORF">GRI35_02130</name>
</gene>
<dbReference type="GO" id="GO:0016226">
    <property type="term" value="P:iron-sulfur cluster assembly"/>
    <property type="evidence" value="ECO:0007669"/>
    <property type="project" value="InterPro"/>
</dbReference>
<dbReference type="Proteomes" id="UP000460290">
    <property type="component" value="Unassembled WGS sequence"/>
</dbReference>
<accession>A0A844Z499</accession>
<comment type="caution">
    <text evidence="2">The sequence shown here is derived from an EMBL/GenBank/DDBJ whole genome shotgun (WGS) entry which is preliminary data.</text>
</comment>
<organism evidence="2 3">
    <name type="scientific">Pontixanthobacter aestiaquae</name>
    <dbReference type="NCBI Taxonomy" id="1509367"/>
    <lineage>
        <taxon>Bacteria</taxon>
        <taxon>Pseudomonadati</taxon>
        <taxon>Pseudomonadota</taxon>
        <taxon>Alphaproteobacteria</taxon>
        <taxon>Sphingomonadales</taxon>
        <taxon>Erythrobacteraceae</taxon>
        <taxon>Pontixanthobacter</taxon>
    </lineage>
</organism>
<dbReference type="Pfam" id="PF01458">
    <property type="entry name" value="SUFBD_core"/>
    <property type="match status" value="1"/>
</dbReference>
<protein>
    <submittedName>
        <fullName evidence="2">SufD family Fe-S cluster assembly protein</fullName>
    </submittedName>
</protein>
<evidence type="ECO:0000259" key="1">
    <source>
        <dbReference type="Pfam" id="PF01458"/>
    </source>
</evidence>
<evidence type="ECO:0000313" key="2">
    <source>
        <dbReference type="EMBL" id="MXO82172.1"/>
    </source>
</evidence>
<reference evidence="2 3" key="1">
    <citation type="submission" date="2019-12" db="EMBL/GenBank/DDBJ databases">
        <title>Genomic-based taxomic classification of the family Erythrobacteraceae.</title>
        <authorList>
            <person name="Xu L."/>
        </authorList>
    </citation>
    <scope>NUCLEOTIDE SEQUENCE [LARGE SCALE GENOMIC DNA]</scope>
    <source>
        <strain evidence="2 3">KCTC 42006</strain>
    </source>
</reference>
<dbReference type="SUPFAM" id="SSF101960">
    <property type="entry name" value="Stabilizer of iron transporter SufD"/>
    <property type="match status" value="1"/>
</dbReference>
<dbReference type="PANTHER" id="PTHR43575">
    <property type="entry name" value="PROTEIN ABCI7, CHLOROPLASTIC"/>
    <property type="match status" value="1"/>
</dbReference>
<dbReference type="InterPro" id="IPR055346">
    <property type="entry name" value="Fe-S_cluster_assembly_SufBD"/>
</dbReference>
<dbReference type="PANTHER" id="PTHR43575:SF1">
    <property type="entry name" value="PROTEIN ABCI7, CHLOROPLASTIC"/>
    <property type="match status" value="1"/>
</dbReference>
<feature type="domain" description="SUF system FeS cluster assembly SufBD core" evidence="1">
    <location>
        <begin position="66"/>
        <end position="229"/>
    </location>
</feature>
<evidence type="ECO:0000313" key="3">
    <source>
        <dbReference type="Proteomes" id="UP000460290"/>
    </source>
</evidence>
<name>A0A844Z499_9SPHN</name>
<sequence>MTGIATLPTTRDEDWRYSDGEYLAAASPDVVNHWRTLEVPAGETRSEHTFHASGHASGEEVDGMVDRLRVHVGKGGRFEAFKTIAGGKYARVEIEVTLEEGAHFEFGGVTLGGEDKVQEFVTRTIHAHPNATSNQVVRAVQWGQSTGNFLGRIEVARDAQKTDAAQNFRAILLEKGASANTKPELEIFADDVLCAHGAAIGQLDEQASYYMAARGIPPEIARKLLIQAFIGDAFEAIADDAERERMLEDTLANLNVEAV</sequence>
<dbReference type="InterPro" id="IPR000825">
    <property type="entry name" value="SUF_FeS_clus_asmbl_SufBD_core"/>
</dbReference>
<keyword evidence="3" id="KW-1185">Reference proteome</keyword>
<dbReference type="EMBL" id="WTYZ01000001">
    <property type="protein sequence ID" value="MXO82172.1"/>
    <property type="molecule type" value="Genomic_DNA"/>
</dbReference>
<dbReference type="RefSeq" id="WP_160612497.1">
    <property type="nucleotide sequence ID" value="NZ_JAUFQM010000001.1"/>
</dbReference>
<dbReference type="InterPro" id="IPR037284">
    <property type="entry name" value="SUF_FeS_clus_asmbl_SufBD_sf"/>
</dbReference>
<dbReference type="AlphaFoldDB" id="A0A844Z499"/>
<dbReference type="OrthoDB" id="9768262at2"/>